<keyword evidence="2" id="KW-0472">Membrane</keyword>
<sequence length="155" mass="17236">MRRFRCHSASRSRTPELSTPRPRRLRVADIVLFASSAAPSAWRARRDPAELAVVTEPSALLAALFVCIHRAERLAPGSSHGERRRRLLVAVWALSTLVFCLAAYQVSRVMSGAPAIAVWSLMAFFVVRAGILRACAPPRPAVPTTGRRRPRRRRC</sequence>
<keyword evidence="2" id="KW-0812">Transmembrane</keyword>
<gene>
    <name evidence="3" type="ORF">HU200_019500</name>
</gene>
<keyword evidence="4" id="KW-1185">Reference proteome</keyword>
<feature type="transmembrane region" description="Helical" evidence="2">
    <location>
        <begin position="112"/>
        <end position="131"/>
    </location>
</feature>
<feature type="transmembrane region" description="Helical" evidence="2">
    <location>
        <begin position="87"/>
        <end position="106"/>
    </location>
</feature>
<dbReference type="EMBL" id="JACEFO010001646">
    <property type="protein sequence ID" value="KAF8727006.1"/>
    <property type="molecule type" value="Genomic_DNA"/>
</dbReference>
<reference evidence="3" key="1">
    <citation type="submission" date="2020-07" db="EMBL/GenBank/DDBJ databases">
        <title>Genome sequence and genetic diversity analysis of an under-domesticated orphan crop, white fonio (Digitaria exilis).</title>
        <authorList>
            <person name="Bennetzen J.L."/>
            <person name="Chen S."/>
            <person name="Ma X."/>
            <person name="Wang X."/>
            <person name="Yssel A.E.J."/>
            <person name="Chaluvadi S.R."/>
            <person name="Johnson M."/>
            <person name="Gangashetty P."/>
            <person name="Hamidou F."/>
            <person name="Sanogo M.D."/>
            <person name="Zwaenepoel A."/>
            <person name="Wallace J."/>
            <person name="Van De Peer Y."/>
            <person name="Van Deynze A."/>
        </authorList>
    </citation>
    <scope>NUCLEOTIDE SEQUENCE</scope>
    <source>
        <tissue evidence="3">Leaves</tissue>
    </source>
</reference>
<dbReference type="PANTHER" id="PTHR46610">
    <property type="entry name" value="OS05G0181300 PROTEIN"/>
    <property type="match status" value="1"/>
</dbReference>
<dbReference type="AlphaFoldDB" id="A0A835F3L6"/>
<evidence type="ECO:0000256" key="2">
    <source>
        <dbReference type="SAM" id="Phobius"/>
    </source>
</evidence>
<dbReference type="Proteomes" id="UP000636709">
    <property type="component" value="Unassembled WGS sequence"/>
</dbReference>
<dbReference type="InterPro" id="IPR045501">
    <property type="entry name" value="DUF6490"/>
</dbReference>
<feature type="compositionally biased region" description="Basic residues" evidence="1">
    <location>
        <begin position="1"/>
        <end position="10"/>
    </location>
</feature>
<name>A0A835F3L6_9POAL</name>
<organism evidence="3 4">
    <name type="scientific">Digitaria exilis</name>
    <dbReference type="NCBI Taxonomy" id="1010633"/>
    <lineage>
        <taxon>Eukaryota</taxon>
        <taxon>Viridiplantae</taxon>
        <taxon>Streptophyta</taxon>
        <taxon>Embryophyta</taxon>
        <taxon>Tracheophyta</taxon>
        <taxon>Spermatophyta</taxon>
        <taxon>Magnoliopsida</taxon>
        <taxon>Liliopsida</taxon>
        <taxon>Poales</taxon>
        <taxon>Poaceae</taxon>
        <taxon>PACMAD clade</taxon>
        <taxon>Panicoideae</taxon>
        <taxon>Panicodae</taxon>
        <taxon>Paniceae</taxon>
        <taxon>Anthephorinae</taxon>
        <taxon>Digitaria</taxon>
    </lineage>
</organism>
<protein>
    <submittedName>
        <fullName evidence="3">Uncharacterized protein</fullName>
    </submittedName>
</protein>
<dbReference type="PANTHER" id="PTHR46610:SF20">
    <property type="entry name" value="OS05G0181300 PROTEIN"/>
    <property type="match status" value="1"/>
</dbReference>
<evidence type="ECO:0000313" key="3">
    <source>
        <dbReference type="EMBL" id="KAF8727006.1"/>
    </source>
</evidence>
<dbReference type="Pfam" id="PF20100">
    <property type="entry name" value="DUF6490"/>
    <property type="match status" value="1"/>
</dbReference>
<dbReference type="OrthoDB" id="687800at2759"/>
<accession>A0A835F3L6</accession>
<feature type="region of interest" description="Disordered" evidence="1">
    <location>
        <begin position="1"/>
        <end position="21"/>
    </location>
</feature>
<comment type="caution">
    <text evidence="3">The sequence shown here is derived from an EMBL/GenBank/DDBJ whole genome shotgun (WGS) entry which is preliminary data.</text>
</comment>
<proteinExistence type="predicted"/>
<evidence type="ECO:0000313" key="4">
    <source>
        <dbReference type="Proteomes" id="UP000636709"/>
    </source>
</evidence>
<keyword evidence="2" id="KW-1133">Transmembrane helix</keyword>
<evidence type="ECO:0000256" key="1">
    <source>
        <dbReference type="SAM" id="MobiDB-lite"/>
    </source>
</evidence>